<dbReference type="InterPro" id="IPR015856">
    <property type="entry name" value="ABC_transpr_CbiO/EcfA_su"/>
</dbReference>
<dbReference type="Pfam" id="PF00005">
    <property type="entry name" value="ABC_tran"/>
    <property type="match status" value="2"/>
</dbReference>
<dbReference type="OrthoDB" id="9782163at2"/>
<protein>
    <submittedName>
        <fullName evidence="7">ABC transporter</fullName>
    </submittedName>
</protein>
<dbReference type="GO" id="GO:0016887">
    <property type="term" value="F:ATP hydrolysis activity"/>
    <property type="evidence" value="ECO:0007669"/>
    <property type="project" value="InterPro"/>
</dbReference>
<dbReference type="InterPro" id="IPR027417">
    <property type="entry name" value="P-loop_NTPase"/>
</dbReference>
<evidence type="ECO:0000256" key="2">
    <source>
        <dbReference type="ARBA" id="ARBA00022448"/>
    </source>
</evidence>
<reference evidence="8" key="1">
    <citation type="submission" date="2017-10" db="EMBL/GenBank/DDBJ databases">
        <authorList>
            <person name="Kravchenko I.K."/>
            <person name="Grouzdev D.S."/>
        </authorList>
    </citation>
    <scope>NUCLEOTIDE SEQUENCE [LARGE SCALE GENOMIC DNA]</scope>
    <source>
        <strain evidence="8">B2</strain>
    </source>
</reference>
<dbReference type="InterPro" id="IPR017871">
    <property type="entry name" value="ABC_transporter-like_CS"/>
</dbReference>
<dbReference type="Gene3D" id="3.40.50.300">
    <property type="entry name" value="P-loop containing nucleotide triphosphate hydrolases"/>
    <property type="match status" value="2"/>
</dbReference>
<evidence type="ECO:0000256" key="1">
    <source>
        <dbReference type="ARBA" id="ARBA00005417"/>
    </source>
</evidence>
<organism evidence="7 8">
    <name type="scientific">Azospirillum palustre</name>
    <dbReference type="NCBI Taxonomy" id="2044885"/>
    <lineage>
        <taxon>Bacteria</taxon>
        <taxon>Pseudomonadati</taxon>
        <taxon>Pseudomonadota</taxon>
        <taxon>Alphaproteobacteria</taxon>
        <taxon>Rhodospirillales</taxon>
        <taxon>Azospirillaceae</taxon>
        <taxon>Azospirillum</taxon>
    </lineage>
</organism>
<dbReference type="SUPFAM" id="SSF52540">
    <property type="entry name" value="P-loop containing nucleoside triphosphate hydrolases"/>
    <property type="match status" value="2"/>
</dbReference>
<feature type="region of interest" description="Disordered" evidence="5">
    <location>
        <begin position="203"/>
        <end position="232"/>
    </location>
</feature>
<dbReference type="InterPro" id="IPR050095">
    <property type="entry name" value="ECF_ABC_transporter_ATP-bd"/>
</dbReference>
<dbReference type="PROSITE" id="PS00211">
    <property type="entry name" value="ABC_TRANSPORTER_1"/>
    <property type="match status" value="1"/>
</dbReference>
<comment type="caution">
    <text evidence="7">The sequence shown here is derived from an EMBL/GenBank/DDBJ whole genome shotgun (WGS) entry which is preliminary data.</text>
</comment>
<dbReference type="SMART" id="SM00382">
    <property type="entry name" value="AAA"/>
    <property type="match status" value="2"/>
</dbReference>
<dbReference type="CDD" id="cd03225">
    <property type="entry name" value="ABC_cobalt_CbiO_domain1"/>
    <property type="match status" value="1"/>
</dbReference>
<dbReference type="AlphaFoldDB" id="A0A2B8BLH7"/>
<sequence length="451" mass="47160">MKPPIVIVGNGTPWLRLGRVELTAGQCGLITGPTGTGKTSVLRALAGLPGHDGRVMAVEGGIAVPRGIACPVAFVPQIPDIPLRSGPVEAALTAGLRTHLPPGGENAARIADALREVGLEGAAGRRIETLSMGERHRLAIAAALAADPAVLLLDEPFALLDDAGVQMLRSVIRRRLAMGRILLVSEHRPDRLTGLPAVHLHMPAPDGRAAPAPPDEPVPGGDVPGEEGRRPAEAPVLHAEGLRVPRGDGTPLFDRLAMTVPAGRRFHLSGVNGAGKSRLLRCLIGAEPLEDGTVTVTDLRNPSPRDLPGRVGFLPQDPPRHFFAETVRTEIGFALTRAGLRPPDRAERVDRAIAQFGLAPLADRAPQSLSVGERQLVALAGLVAGRPRLFLLDEPLSGLDPGRAAHALGVLAAAARNDGSAVLLASHGALPLSGWADRSLRLENGRLRALA</sequence>
<evidence type="ECO:0000256" key="5">
    <source>
        <dbReference type="SAM" id="MobiDB-lite"/>
    </source>
</evidence>
<keyword evidence="8" id="KW-1185">Reference proteome</keyword>
<name>A0A2B8BLH7_9PROT</name>
<feature type="domain" description="ABC transporter" evidence="6">
    <location>
        <begin position="237"/>
        <end position="450"/>
    </location>
</feature>
<accession>A0A2B8BLH7</accession>
<dbReference type="InterPro" id="IPR003439">
    <property type="entry name" value="ABC_transporter-like_ATP-bd"/>
</dbReference>
<evidence type="ECO:0000313" key="7">
    <source>
        <dbReference type="EMBL" id="PGH58600.1"/>
    </source>
</evidence>
<dbReference type="PANTHER" id="PTHR43553:SF24">
    <property type="entry name" value="ENERGY-COUPLING FACTOR TRANSPORTER ATP-BINDING PROTEIN ECFA1"/>
    <property type="match status" value="1"/>
</dbReference>
<evidence type="ECO:0000259" key="6">
    <source>
        <dbReference type="PROSITE" id="PS50893"/>
    </source>
</evidence>
<keyword evidence="3" id="KW-0547">Nucleotide-binding</keyword>
<evidence type="ECO:0000256" key="4">
    <source>
        <dbReference type="ARBA" id="ARBA00022840"/>
    </source>
</evidence>
<dbReference type="Proteomes" id="UP000225379">
    <property type="component" value="Unassembled WGS sequence"/>
</dbReference>
<comment type="similarity">
    <text evidence="1">Belongs to the ABC transporter superfamily.</text>
</comment>
<dbReference type="GO" id="GO:0043190">
    <property type="term" value="C:ATP-binding cassette (ABC) transporter complex"/>
    <property type="evidence" value="ECO:0007669"/>
    <property type="project" value="TreeGrafter"/>
</dbReference>
<dbReference type="EMBL" id="PDKW01000038">
    <property type="protein sequence ID" value="PGH58600.1"/>
    <property type="molecule type" value="Genomic_DNA"/>
</dbReference>
<proteinExistence type="inferred from homology"/>
<gene>
    <name evidence="7" type="ORF">CRT60_05525</name>
</gene>
<dbReference type="GO" id="GO:0042626">
    <property type="term" value="F:ATPase-coupled transmembrane transporter activity"/>
    <property type="evidence" value="ECO:0007669"/>
    <property type="project" value="TreeGrafter"/>
</dbReference>
<feature type="domain" description="ABC transporter" evidence="6">
    <location>
        <begin position="1"/>
        <end position="239"/>
    </location>
</feature>
<dbReference type="RefSeq" id="WP_098735426.1">
    <property type="nucleotide sequence ID" value="NZ_PDKW01000038.1"/>
</dbReference>
<evidence type="ECO:0000256" key="3">
    <source>
        <dbReference type="ARBA" id="ARBA00022741"/>
    </source>
</evidence>
<dbReference type="GO" id="GO:0005524">
    <property type="term" value="F:ATP binding"/>
    <property type="evidence" value="ECO:0007669"/>
    <property type="project" value="UniProtKB-KW"/>
</dbReference>
<keyword evidence="2" id="KW-0813">Transport</keyword>
<dbReference type="PANTHER" id="PTHR43553">
    <property type="entry name" value="HEAVY METAL TRANSPORTER"/>
    <property type="match status" value="1"/>
</dbReference>
<keyword evidence="4" id="KW-0067">ATP-binding</keyword>
<dbReference type="PROSITE" id="PS50893">
    <property type="entry name" value="ABC_TRANSPORTER_2"/>
    <property type="match status" value="2"/>
</dbReference>
<evidence type="ECO:0000313" key="8">
    <source>
        <dbReference type="Proteomes" id="UP000225379"/>
    </source>
</evidence>
<dbReference type="InterPro" id="IPR003593">
    <property type="entry name" value="AAA+_ATPase"/>
</dbReference>